<dbReference type="PROSITE" id="PS51365">
    <property type="entry name" value="RENAL_DIPEPTIDASE_2"/>
    <property type="match status" value="1"/>
</dbReference>
<dbReference type="InterPro" id="IPR032466">
    <property type="entry name" value="Metal_Hydrolase"/>
</dbReference>
<keyword evidence="2" id="KW-1185">Reference proteome</keyword>
<dbReference type="Pfam" id="PF01244">
    <property type="entry name" value="Peptidase_M19"/>
    <property type="match status" value="1"/>
</dbReference>
<dbReference type="PANTHER" id="PTHR10443:SF12">
    <property type="entry name" value="DIPEPTIDASE"/>
    <property type="match status" value="1"/>
</dbReference>
<dbReference type="EMBL" id="FTOD01000001">
    <property type="protein sequence ID" value="SIS40509.1"/>
    <property type="molecule type" value="Genomic_DNA"/>
</dbReference>
<dbReference type="CDD" id="cd01301">
    <property type="entry name" value="rDP_like"/>
    <property type="match status" value="1"/>
</dbReference>
<evidence type="ECO:0000313" key="1">
    <source>
        <dbReference type="EMBL" id="SIS40509.1"/>
    </source>
</evidence>
<proteinExistence type="predicted"/>
<reference evidence="2" key="1">
    <citation type="submission" date="2017-01" db="EMBL/GenBank/DDBJ databases">
        <authorList>
            <person name="Varghese N."/>
            <person name="Submissions S."/>
        </authorList>
    </citation>
    <scope>NUCLEOTIDE SEQUENCE [LARGE SCALE GENOMIC DNA]</scope>
    <source>
        <strain evidence="2">DSM 45196</strain>
    </source>
</reference>
<dbReference type="RefSeq" id="WP_076523020.1">
    <property type="nucleotide sequence ID" value="NZ_CP048103.1"/>
</dbReference>
<dbReference type="GO" id="GO:0006508">
    <property type="term" value="P:proteolysis"/>
    <property type="evidence" value="ECO:0007669"/>
    <property type="project" value="InterPro"/>
</dbReference>
<dbReference type="PANTHER" id="PTHR10443">
    <property type="entry name" value="MICROSOMAL DIPEPTIDASE"/>
    <property type="match status" value="1"/>
</dbReference>
<dbReference type="GO" id="GO:0070573">
    <property type="term" value="F:metallodipeptidase activity"/>
    <property type="evidence" value="ECO:0007669"/>
    <property type="project" value="InterPro"/>
</dbReference>
<dbReference type="AlphaFoldDB" id="A0A1N7ITT0"/>
<organism evidence="1 2">
    <name type="scientific">Kroppenstedtia eburnea</name>
    <dbReference type="NCBI Taxonomy" id="714067"/>
    <lineage>
        <taxon>Bacteria</taxon>
        <taxon>Bacillati</taxon>
        <taxon>Bacillota</taxon>
        <taxon>Bacilli</taxon>
        <taxon>Bacillales</taxon>
        <taxon>Thermoactinomycetaceae</taxon>
        <taxon>Kroppenstedtia</taxon>
    </lineage>
</organism>
<name>A0A1N7ITT0_9BACL</name>
<dbReference type="Gene3D" id="3.20.20.140">
    <property type="entry name" value="Metal-dependent hydrolases"/>
    <property type="match status" value="1"/>
</dbReference>
<dbReference type="InterPro" id="IPR008257">
    <property type="entry name" value="Pept_M19"/>
</dbReference>
<sequence>MKWMDGHCDVLYKLWKYPEGGLDFYGKGHGLDVTYPAARRAGVGMQVFAIFVPEDVPRSQAWQVALEQVDRFYEEVVRKGGLQPVRTPEELNTLTRENRMGGLLSLEGADALQGSLRHLRILSRLGVRQVGLTWNYANEAADGIEEERGGGLTRFGRELVREMQRLRMVLDVSHLSVRGFWDVMEENLPVIASHSNARAICSHRRNLMDDQIRALVDRKGLIGITFVPKFVHDDPDAATVDDLLKHIEHICSLGGEERIAFGSDFDGIEQKIPGLEHIGKLSLLGEELLKRYPEHLVKRWTWTNWYEFYAGQL</sequence>
<dbReference type="Proteomes" id="UP000186795">
    <property type="component" value="Unassembled WGS sequence"/>
</dbReference>
<dbReference type="OrthoDB" id="9804920at2"/>
<gene>
    <name evidence="1" type="ORF">SAMN05421790_101360</name>
</gene>
<accession>A0A1N7ITT0</accession>
<evidence type="ECO:0000313" key="2">
    <source>
        <dbReference type="Proteomes" id="UP000186795"/>
    </source>
</evidence>
<protein>
    <submittedName>
        <fullName evidence="1">Membrane dipeptidase</fullName>
    </submittedName>
</protein>
<dbReference type="SUPFAM" id="SSF51556">
    <property type="entry name" value="Metallo-dependent hydrolases"/>
    <property type="match status" value="1"/>
</dbReference>